<accession>A0A0D2CWB3</accession>
<dbReference type="EMBL" id="KN847040">
    <property type="protein sequence ID" value="KIW35388.1"/>
    <property type="molecule type" value="Genomic_DNA"/>
</dbReference>
<dbReference type="RefSeq" id="XP_016255604.1">
    <property type="nucleotide sequence ID" value="XM_016388676.1"/>
</dbReference>
<evidence type="ECO:0000313" key="7">
    <source>
        <dbReference type="EMBL" id="KIW35388.1"/>
    </source>
</evidence>
<evidence type="ECO:0000256" key="2">
    <source>
        <dbReference type="ARBA" id="ARBA00006730"/>
    </source>
</evidence>
<dbReference type="Proteomes" id="UP000054466">
    <property type="component" value="Unassembled WGS sequence"/>
</dbReference>
<dbReference type="Pfam" id="PF01266">
    <property type="entry name" value="DAO"/>
    <property type="match status" value="1"/>
</dbReference>
<proteinExistence type="inferred from homology"/>
<protein>
    <recommendedName>
        <fullName evidence="6">FAD dependent oxidoreductase domain-containing protein</fullName>
    </recommendedName>
</protein>
<dbReference type="PIRSF" id="PIRSF000189">
    <property type="entry name" value="D-aa_oxidase"/>
    <property type="match status" value="1"/>
</dbReference>
<gene>
    <name evidence="7" type="ORF">PV07_02086</name>
</gene>
<dbReference type="STRING" id="569365.A0A0D2CWB3"/>
<reference evidence="7 8" key="1">
    <citation type="submission" date="2015-01" db="EMBL/GenBank/DDBJ databases">
        <title>The Genome Sequence of Cladophialophora immunda CBS83496.</title>
        <authorList>
            <consortium name="The Broad Institute Genomics Platform"/>
            <person name="Cuomo C."/>
            <person name="de Hoog S."/>
            <person name="Gorbushina A."/>
            <person name="Stielow B."/>
            <person name="Teixiera M."/>
            <person name="Abouelleil A."/>
            <person name="Chapman S.B."/>
            <person name="Priest M."/>
            <person name="Young S.K."/>
            <person name="Wortman J."/>
            <person name="Nusbaum C."/>
            <person name="Birren B."/>
        </authorList>
    </citation>
    <scope>NUCLEOTIDE SEQUENCE [LARGE SCALE GENOMIC DNA]</scope>
    <source>
        <strain evidence="7 8">CBS 83496</strain>
    </source>
</reference>
<dbReference type="AlphaFoldDB" id="A0A0D2CWB3"/>
<keyword evidence="8" id="KW-1185">Reference proteome</keyword>
<dbReference type="Gene3D" id="3.40.50.720">
    <property type="entry name" value="NAD(P)-binding Rossmann-like Domain"/>
    <property type="match status" value="1"/>
</dbReference>
<dbReference type="PANTHER" id="PTHR11530:SF26">
    <property type="entry name" value="FAD DEPENDENT OXIDOREDUCTASE SUPERFAMILY (AFU_ORTHOLOGUE AFUA_5G13940)"/>
    <property type="match status" value="1"/>
</dbReference>
<comment type="similarity">
    <text evidence="2">Belongs to the DAMOX/DASOX family.</text>
</comment>
<keyword evidence="5" id="KW-0560">Oxidoreductase</keyword>
<organism evidence="7 8">
    <name type="scientific">Cladophialophora immunda</name>
    <dbReference type="NCBI Taxonomy" id="569365"/>
    <lineage>
        <taxon>Eukaryota</taxon>
        <taxon>Fungi</taxon>
        <taxon>Dikarya</taxon>
        <taxon>Ascomycota</taxon>
        <taxon>Pezizomycotina</taxon>
        <taxon>Eurotiomycetes</taxon>
        <taxon>Chaetothyriomycetidae</taxon>
        <taxon>Chaetothyriales</taxon>
        <taxon>Herpotrichiellaceae</taxon>
        <taxon>Cladophialophora</taxon>
    </lineage>
</organism>
<keyword evidence="4" id="KW-0274">FAD</keyword>
<feature type="domain" description="FAD dependent oxidoreductase" evidence="6">
    <location>
        <begin position="66"/>
        <end position="401"/>
    </location>
</feature>
<dbReference type="GO" id="GO:0071949">
    <property type="term" value="F:FAD binding"/>
    <property type="evidence" value="ECO:0007669"/>
    <property type="project" value="InterPro"/>
</dbReference>
<name>A0A0D2CWB3_9EURO</name>
<comment type="cofactor">
    <cofactor evidence="1">
        <name>FAD</name>
        <dbReference type="ChEBI" id="CHEBI:57692"/>
    </cofactor>
</comment>
<dbReference type="GO" id="GO:0005737">
    <property type="term" value="C:cytoplasm"/>
    <property type="evidence" value="ECO:0007669"/>
    <property type="project" value="TreeGrafter"/>
</dbReference>
<dbReference type="SUPFAM" id="SSF54373">
    <property type="entry name" value="FAD-linked reductases, C-terminal domain"/>
    <property type="match status" value="1"/>
</dbReference>
<dbReference type="GO" id="GO:0019478">
    <property type="term" value="P:D-amino acid catabolic process"/>
    <property type="evidence" value="ECO:0007669"/>
    <property type="project" value="TreeGrafter"/>
</dbReference>
<dbReference type="PANTHER" id="PTHR11530">
    <property type="entry name" value="D-AMINO ACID OXIDASE"/>
    <property type="match status" value="1"/>
</dbReference>
<evidence type="ECO:0000256" key="4">
    <source>
        <dbReference type="ARBA" id="ARBA00022827"/>
    </source>
</evidence>
<dbReference type="Gene3D" id="3.30.9.10">
    <property type="entry name" value="D-Amino Acid Oxidase, subunit A, domain 2"/>
    <property type="match status" value="1"/>
</dbReference>
<evidence type="ECO:0000256" key="3">
    <source>
        <dbReference type="ARBA" id="ARBA00022630"/>
    </source>
</evidence>
<evidence type="ECO:0000313" key="8">
    <source>
        <dbReference type="Proteomes" id="UP000054466"/>
    </source>
</evidence>
<dbReference type="VEuPathDB" id="FungiDB:PV07_02086"/>
<dbReference type="InterPro" id="IPR006076">
    <property type="entry name" value="FAD-dep_OxRdtase"/>
</dbReference>
<keyword evidence="3" id="KW-0285">Flavoprotein</keyword>
<evidence type="ECO:0000256" key="1">
    <source>
        <dbReference type="ARBA" id="ARBA00001974"/>
    </source>
</evidence>
<dbReference type="HOGENOM" id="CLU_034311_2_0_1"/>
<dbReference type="InterPro" id="IPR023209">
    <property type="entry name" value="DAO"/>
</dbReference>
<dbReference type="SUPFAM" id="SSF51971">
    <property type="entry name" value="Nucleotide-binding domain"/>
    <property type="match status" value="1"/>
</dbReference>
<sequence length="413" mass="46514">MLTTLSRCSRIRKREEPSWCSRERDQSSLSAPFHRKDISSGCYSLQLTSTPERYLIMPRTGATNFLVIGAGITGLSTATLLQRHFSTAQITIVAAETPTTPSPSVDYASMWAGAHYRPIHPLSTDQLKEEFRMGVRTREIMKGIARDFPDSGVEVMPGVEYLENPLQEILKIRTGDEYAGPNDEFRVLPQDELPDGAKWGCEYQSYCVNISRYCRWLTERFLANGGRILQRRLSNATEAFSFAERNRLGEISVVVNCSGRNFDRDPKMKIIRGQTVLVRQQYSKTVTRQNADGSWAFLVPRPRGGGTIVGGTKEVDDWHDTPRPETRAKLLRQSVEMFPYFVDSIEKFEVVQDNVGRRPWREGGYRIETESFGPGRTVVHGYGAGGRGYELSWGAAERILELVKESVGAGARL</sequence>
<dbReference type="GeneID" id="27341280"/>
<dbReference type="GO" id="GO:0003884">
    <property type="term" value="F:D-amino-acid oxidase activity"/>
    <property type="evidence" value="ECO:0007669"/>
    <property type="project" value="InterPro"/>
</dbReference>
<evidence type="ECO:0000259" key="6">
    <source>
        <dbReference type="Pfam" id="PF01266"/>
    </source>
</evidence>
<dbReference type="OrthoDB" id="2015447at2759"/>
<evidence type="ECO:0000256" key="5">
    <source>
        <dbReference type="ARBA" id="ARBA00023002"/>
    </source>
</evidence>